<feature type="domain" description="Peptidase M16 N-terminal" evidence="8">
    <location>
        <begin position="84"/>
        <end position="220"/>
    </location>
</feature>
<accession>A0ABP0FAE9</accession>
<keyword evidence="5" id="KW-0862">Zinc</keyword>
<dbReference type="InterPro" id="IPR050626">
    <property type="entry name" value="Peptidase_M16"/>
</dbReference>
<evidence type="ECO:0000313" key="12">
    <source>
        <dbReference type="EMBL" id="CAK8675756.1"/>
    </source>
</evidence>
<dbReference type="PROSITE" id="PS00143">
    <property type="entry name" value="INSULINASE"/>
    <property type="match status" value="1"/>
</dbReference>
<dbReference type="Pfam" id="PF22456">
    <property type="entry name" value="PqqF-like_C_4"/>
    <property type="match status" value="1"/>
</dbReference>
<evidence type="ECO:0000259" key="8">
    <source>
        <dbReference type="Pfam" id="PF00675"/>
    </source>
</evidence>
<dbReference type="Proteomes" id="UP001642483">
    <property type="component" value="Unassembled WGS sequence"/>
</dbReference>
<dbReference type="InterPro" id="IPR011765">
    <property type="entry name" value="Pept_M16_N"/>
</dbReference>
<keyword evidence="3" id="KW-0479">Metal-binding</keyword>
<dbReference type="Pfam" id="PF00675">
    <property type="entry name" value="Peptidase_M16"/>
    <property type="match status" value="1"/>
</dbReference>
<dbReference type="InterPro" id="IPR011249">
    <property type="entry name" value="Metalloenz_LuxS/M16"/>
</dbReference>
<reference evidence="12 13" key="1">
    <citation type="submission" date="2024-02" db="EMBL/GenBank/DDBJ databases">
        <authorList>
            <person name="Daric V."/>
            <person name="Darras S."/>
        </authorList>
    </citation>
    <scope>NUCLEOTIDE SEQUENCE [LARGE SCALE GENOMIC DNA]</scope>
</reference>
<name>A0ABP0FAE9_CLALP</name>
<evidence type="ECO:0000259" key="10">
    <source>
        <dbReference type="Pfam" id="PF16187"/>
    </source>
</evidence>
<evidence type="ECO:0000259" key="9">
    <source>
        <dbReference type="Pfam" id="PF05193"/>
    </source>
</evidence>
<evidence type="ECO:0000256" key="5">
    <source>
        <dbReference type="ARBA" id="ARBA00022833"/>
    </source>
</evidence>
<dbReference type="SUPFAM" id="SSF63411">
    <property type="entry name" value="LuxS/MPP-like metallohydrolase"/>
    <property type="match status" value="4"/>
</dbReference>
<evidence type="ECO:0000256" key="7">
    <source>
        <dbReference type="RuleBase" id="RU004447"/>
    </source>
</evidence>
<comment type="similarity">
    <text evidence="1 7">Belongs to the peptidase M16 family.</text>
</comment>
<dbReference type="PANTHER" id="PTHR43690:SF18">
    <property type="entry name" value="INSULIN-DEGRADING ENZYME-RELATED"/>
    <property type="match status" value="1"/>
</dbReference>
<dbReference type="InterPro" id="IPR054734">
    <property type="entry name" value="PqqF-like_C_4"/>
</dbReference>
<dbReference type="InterPro" id="IPR001431">
    <property type="entry name" value="Pept_M16_Zn_BS"/>
</dbReference>
<evidence type="ECO:0008006" key="14">
    <source>
        <dbReference type="Google" id="ProtNLM"/>
    </source>
</evidence>
<feature type="domain" description="Peptidase M16 middle/third" evidence="10">
    <location>
        <begin position="431"/>
        <end position="711"/>
    </location>
</feature>
<dbReference type="InterPro" id="IPR032632">
    <property type="entry name" value="Peptidase_M16_M"/>
</dbReference>
<keyword evidence="2" id="KW-0645">Protease</keyword>
<feature type="domain" description="Peptidase M16 C-terminal" evidence="9">
    <location>
        <begin position="247"/>
        <end position="425"/>
    </location>
</feature>
<gene>
    <name evidence="12" type="ORF">CVLEPA_LOCUS5298</name>
</gene>
<organism evidence="12 13">
    <name type="scientific">Clavelina lepadiformis</name>
    <name type="common">Light-bulb sea squirt</name>
    <name type="synonym">Ascidia lepadiformis</name>
    <dbReference type="NCBI Taxonomy" id="159417"/>
    <lineage>
        <taxon>Eukaryota</taxon>
        <taxon>Metazoa</taxon>
        <taxon>Chordata</taxon>
        <taxon>Tunicata</taxon>
        <taxon>Ascidiacea</taxon>
        <taxon>Aplousobranchia</taxon>
        <taxon>Clavelinidae</taxon>
        <taxon>Clavelina</taxon>
    </lineage>
</organism>
<evidence type="ECO:0000256" key="2">
    <source>
        <dbReference type="ARBA" id="ARBA00022670"/>
    </source>
</evidence>
<evidence type="ECO:0000313" key="13">
    <source>
        <dbReference type="Proteomes" id="UP001642483"/>
    </source>
</evidence>
<sequence>MIWNQIAVSYRSIVTRKCNKIFINSAEVLSTFCDSLLFVNRHKPIMSRLEQLHQQGLSRHDDVAKSASDLRNYRGLKLQNGMKIMLVSDSNTDKAAASMDVNVGSMCDPDDLPGLAHFCEHMLFLGTEKYPDENEYSKFINEHAGSSNAYTSGEHTNYYFDIGHDHLKEILDRFSQFFKSPLFDESCTTRELNAVHSEHEKNIMSDGWRLHQLDKSTADPNHKFSRFSTGNRETLDIIPKSNGICVREALLKYHDKFYSSNVMGLAVLGKESLDELEAMVTDMFDGIENKNVSPLTFDSSPYRQEELQIQMDVVPIKDVRNLVLSFPIKDYTDHYDSYPGTYVGHLIGHEGPGSILSELKRQGWVNALSAGDQGGAKGYDFFKIHVDLTTEGLTHVNDIVTCMYQYIDMLRKVGPQEWIFKEIQELNSLNFRFKDKERPTSCVLKLSSAMHDYPLQDALTAGVLLKEYRPDLIQELLDSLSPNNMRLTVIAKSFGDKATETEKWYGTKYNMAQLPSSQIDKWSNVQPNPIFHLPAPNEFIPNNFEIAKLPRNSSNIPAFTKSNKMTNLWFKQDDQFKLPKACLLFELFSPVAYISAQHANMVYLFVELFKDALNEYAYSAELAGLKYNLKNSVYGVQVEVRGYHDKQIVLLDKIFTKMATFQVDPKRFAIIKELYLRALKNFEAEQPYMQATYYTHALKTEKAWLKSDLVKVLPELTCEMLQSFIEEFLSYLHVESLIHGNLTRQDAIKLSDMVDKILQTKSKTIAYLESQVERFREVCIPAGTSYVHQHCHKVRDINAVDLYLQVGRQSTNHNVLLELLEQVMSEPCFNVLRTKEHLGYIVATSVVRNNGVHGLRVIVQSERTPDYLEGRVEAFVHHVDKILEEMTDADFARHVAALRARILEKPKKLSTEALKYWVEIISQQLMFRRDSIEADHLLTLKKSDLVNFYKEYIHIDAPHRSKLIVHILAKDLHQCPTTPEQKIDQTSDLLPCPTLPQSTVIDDFTKFKNGLELYPRVTPFIDVVEAKLAASL</sequence>
<evidence type="ECO:0000259" key="11">
    <source>
        <dbReference type="Pfam" id="PF22456"/>
    </source>
</evidence>
<evidence type="ECO:0000256" key="1">
    <source>
        <dbReference type="ARBA" id="ARBA00007261"/>
    </source>
</evidence>
<keyword evidence="13" id="KW-1185">Reference proteome</keyword>
<protein>
    <recommendedName>
        <fullName evidence="14">Insulin-degrading enzyme</fullName>
    </recommendedName>
</protein>
<keyword evidence="4" id="KW-0378">Hydrolase</keyword>
<evidence type="ECO:0000256" key="3">
    <source>
        <dbReference type="ARBA" id="ARBA00022723"/>
    </source>
</evidence>
<comment type="caution">
    <text evidence="12">The sequence shown here is derived from an EMBL/GenBank/DDBJ whole genome shotgun (WGS) entry which is preliminary data.</text>
</comment>
<keyword evidence="6" id="KW-0482">Metalloprotease</keyword>
<dbReference type="Pfam" id="PF16187">
    <property type="entry name" value="Peptidase_M16_M"/>
    <property type="match status" value="1"/>
</dbReference>
<feature type="domain" description="Coenzyme PQQ synthesis protein F-like C-terminal lobe" evidence="11">
    <location>
        <begin position="819"/>
        <end position="917"/>
    </location>
</feature>
<dbReference type="Gene3D" id="3.30.830.10">
    <property type="entry name" value="Metalloenzyme, LuxS/M16 peptidase-like"/>
    <property type="match status" value="4"/>
</dbReference>
<evidence type="ECO:0000256" key="4">
    <source>
        <dbReference type="ARBA" id="ARBA00022801"/>
    </source>
</evidence>
<proteinExistence type="inferred from homology"/>
<dbReference type="Pfam" id="PF05193">
    <property type="entry name" value="Peptidase_M16_C"/>
    <property type="match status" value="1"/>
</dbReference>
<dbReference type="PANTHER" id="PTHR43690">
    <property type="entry name" value="NARDILYSIN"/>
    <property type="match status" value="1"/>
</dbReference>
<dbReference type="EMBL" id="CAWYQH010000024">
    <property type="protein sequence ID" value="CAK8675756.1"/>
    <property type="molecule type" value="Genomic_DNA"/>
</dbReference>
<evidence type="ECO:0000256" key="6">
    <source>
        <dbReference type="ARBA" id="ARBA00023049"/>
    </source>
</evidence>
<dbReference type="InterPro" id="IPR007863">
    <property type="entry name" value="Peptidase_M16_C"/>
</dbReference>